<sequence>MNTSPDSAAAGNFSMADVLVNAFEADAEGADTIAETARDGRDQALADLHTLSLMLRALKSGHCVSGDTLMQRVGSLVAHLTDQVEALTTLESHARYRREEIDRETRASEMAALAA</sequence>
<keyword evidence="2" id="KW-1185">Reference proteome</keyword>
<evidence type="ECO:0000313" key="2">
    <source>
        <dbReference type="Proteomes" id="UP001064632"/>
    </source>
</evidence>
<gene>
    <name evidence="1" type="ORF">N4264_13580</name>
</gene>
<dbReference type="Proteomes" id="UP001064632">
    <property type="component" value="Chromosome"/>
</dbReference>
<name>A0ABY6B9C8_9GAMM</name>
<evidence type="ECO:0008006" key="3">
    <source>
        <dbReference type="Google" id="ProtNLM"/>
    </source>
</evidence>
<organism evidence="1 2">
    <name type="scientific">Tahibacter amnicola</name>
    <dbReference type="NCBI Taxonomy" id="2976241"/>
    <lineage>
        <taxon>Bacteria</taxon>
        <taxon>Pseudomonadati</taxon>
        <taxon>Pseudomonadota</taxon>
        <taxon>Gammaproteobacteria</taxon>
        <taxon>Lysobacterales</taxon>
        <taxon>Rhodanobacteraceae</taxon>
        <taxon>Tahibacter</taxon>
    </lineage>
</organism>
<proteinExistence type="predicted"/>
<evidence type="ECO:0000313" key="1">
    <source>
        <dbReference type="EMBL" id="UXI65795.1"/>
    </source>
</evidence>
<reference evidence="1" key="1">
    <citation type="submission" date="2022-09" db="EMBL/GenBank/DDBJ databases">
        <title>Tahibacter sp. nov., isolated from a fresh water.</title>
        <authorList>
            <person name="Baek J.H."/>
            <person name="Lee J.K."/>
            <person name="Kim J.M."/>
            <person name="Jeon C.O."/>
        </authorList>
    </citation>
    <scope>NUCLEOTIDE SEQUENCE</scope>
    <source>
        <strain evidence="1">W38</strain>
    </source>
</reference>
<dbReference type="EMBL" id="CP104694">
    <property type="protein sequence ID" value="UXI65795.1"/>
    <property type="molecule type" value="Genomic_DNA"/>
</dbReference>
<dbReference type="RefSeq" id="WP_261692791.1">
    <property type="nucleotide sequence ID" value="NZ_CP104694.1"/>
</dbReference>
<protein>
    <recommendedName>
        <fullName evidence="3">HPt domain-containing protein</fullName>
    </recommendedName>
</protein>
<accession>A0ABY6B9C8</accession>